<accession>A0ACC0B836</accession>
<protein>
    <submittedName>
        <fullName evidence="1">Uncharacterized protein</fullName>
    </submittedName>
</protein>
<comment type="caution">
    <text evidence="1">The sequence shown here is derived from an EMBL/GenBank/DDBJ whole genome shotgun (WGS) entry which is preliminary data.</text>
</comment>
<name>A0ACC0B836_CATRO</name>
<keyword evidence="2" id="KW-1185">Reference proteome</keyword>
<reference evidence="2" key="1">
    <citation type="journal article" date="2023" name="Nat. Plants">
        <title>Single-cell RNA sequencing provides a high-resolution roadmap for understanding the multicellular compartmentation of specialized metabolism.</title>
        <authorList>
            <person name="Sun S."/>
            <person name="Shen X."/>
            <person name="Li Y."/>
            <person name="Li Y."/>
            <person name="Wang S."/>
            <person name="Li R."/>
            <person name="Zhang H."/>
            <person name="Shen G."/>
            <person name="Guo B."/>
            <person name="Wei J."/>
            <person name="Xu J."/>
            <person name="St-Pierre B."/>
            <person name="Chen S."/>
            <person name="Sun C."/>
        </authorList>
    </citation>
    <scope>NUCLEOTIDE SEQUENCE [LARGE SCALE GENOMIC DNA]</scope>
</reference>
<sequence>MFAAVEYVQGLCTVRTVCLTAIAEGTVGQYTIRPVLGEAKYQELKLMLEATGGSNKSHVYDFSSKSAAITVERRVGSSSSMSSVLSVSCVAGHGAYIEREMRL</sequence>
<gene>
    <name evidence="1" type="ORF">M9H77_18655</name>
</gene>
<proteinExistence type="predicted"/>
<dbReference type="Proteomes" id="UP001060085">
    <property type="component" value="Linkage Group LG04"/>
</dbReference>
<dbReference type="EMBL" id="CM044704">
    <property type="protein sequence ID" value="KAI5668802.1"/>
    <property type="molecule type" value="Genomic_DNA"/>
</dbReference>
<organism evidence="1 2">
    <name type="scientific">Catharanthus roseus</name>
    <name type="common">Madagascar periwinkle</name>
    <name type="synonym">Vinca rosea</name>
    <dbReference type="NCBI Taxonomy" id="4058"/>
    <lineage>
        <taxon>Eukaryota</taxon>
        <taxon>Viridiplantae</taxon>
        <taxon>Streptophyta</taxon>
        <taxon>Embryophyta</taxon>
        <taxon>Tracheophyta</taxon>
        <taxon>Spermatophyta</taxon>
        <taxon>Magnoliopsida</taxon>
        <taxon>eudicotyledons</taxon>
        <taxon>Gunneridae</taxon>
        <taxon>Pentapetalae</taxon>
        <taxon>asterids</taxon>
        <taxon>lamiids</taxon>
        <taxon>Gentianales</taxon>
        <taxon>Apocynaceae</taxon>
        <taxon>Rauvolfioideae</taxon>
        <taxon>Vinceae</taxon>
        <taxon>Catharanthinae</taxon>
        <taxon>Catharanthus</taxon>
    </lineage>
</organism>
<evidence type="ECO:0000313" key="1">
    <source>
        <dbReference type="EMBL" id="KAI5668802.1"/>
    </source>
</evidence>
<evidence type="ECO:0000313" key="2">
    <source>
        <dbReference type="Proteomes" id="UP001060085"/>
    </source>
</evidence>